<comment type="function">
    <text evidence="9 10">This protein specifically catalyzes the removal of signal peptides from prolipoproteins.</text>
</comment>
<comment type="pathway">
    <text evidence="9">Protein modification; lipoprotein biosynthesis (signal peptide cleavage).</text>
</comment>
<proteinExistence type="inferred from homology"/>
<keyword evidence="4 9" id="KW-0812">Transmembrane</keyword>
<sequence length="250" mass="29074">MNPNVAKFLQVLAIILVTVGLDQWTKQIASDRLATSRSGFFNHYIELEVPAEFEGKPVKEYLQHEFMPSNTEQEINRIMMSTTNDAGIQVRPEQELKAGETLEVRWREIVVIPDHWDYQYTRNPGAAFSFMADMDDKYRAPFFIIVSFIAVFAIFWILRGVTFQQQLLIWALALLCGGAIGNLIDRMLYQYVIDFIVWKWTNSYRWPTFNLADAFICIGVGLMFVEMIRDWFRERREKKAAKTTDSEASA</sequence>
<dbReference type="GO" id="GO:0006508">
    <property type="term" value="P:proteolysis"/>
    <property type="evidence" value="ECO:0007669"/>
    <property type="project" value="UniProtKB-KW"/>
</dbReference>
<feature type="active site" evidence="9">
    <location>
        <position position="194"/>
    </location>
</feature>
<dbReference type="RefSeq" id="WP_146961049.1">
    <property type="nucleotide sequence ID" value="NZ_CP042467.1"/>
</dbReference>
<dbReference type="EMBL" id="CP042467">
    <property type="protein sequence ID" value="QED28537.1"/>
    <property type="molecule type" value="Genomic_DNA"/>
</dbReference>
<feature type="transmembrane region" description="Helical" evidence="9">
    <location>
        <begin position="167"/>
        <end position="189"/>
    </location>
</feature>
<keyword evidence="7 9" id="KW-1133">Transmembrane helix</keyword>
<reference evidence="12 13" key="1">
    <citation type="submission" date="2019-08" db="EMBL/GenBank/DDBJ databases">
        <authorList>
            <person name="Liang Q."/>
        </authorList>
    </citation>
    <scope>NUCLEOTIDE SEQUENCE [LARGE SCALE GENOMIC DNA]</scope>
    <source>
        <strain evidence="12 13">V1718</strain>
    </source>
</reference>
<evidence type="ECO:0000256" key="10">
    <source>
        <dbReference type="RuleBase" id="RU000594"/>
    </source>
</evidence>
<protein>
    <recommendedName>
        <fullName evidence="9">Lipoprotein signal peptidase</fullName>
        <ecNumber evidence="9">3.4.23.36</ecNumber>
    </recommendedName>
    <alternativeName>
        <fullName evidence="9">Prolipoprotein signal peptidase</fullName>
    </alternativeName>
    <alternativeName>
        <fullName evidence="9">Signal peptidase II</fullName>
        <shortName evidence="9">SPase II</shortName>
    </alternativeName>
</protein>
<dbReference type="EC" id="3.4.23.36" evidence="9"/>
<feature type="transmembrane region" description="Helical" evidence="9">
    <location>
        <begin position="138"/>
        <end position="158"/>
    </location>
</feature>
<evidence type="ECO:0000256" key="7">
    <source>
        <dbReference type="ARBA" id="ARBA00022989"/>
    </source>
</evidence>
<evidence type="ECO:0000256" key="9">
    <source>
        <dbReference type="HAMAP-Rule" id="MF_00161"/>
    </source>
</evidence>
<evidence type="ECO:0000313" key="13">
    <source>
        <dbReference type="Proteomes" id="UP000321595"/>
    </source>
</evidence>
<dbReference type="UniPathway" id="UPA00665"/>
<accession>A0A5B8XTT8</accession>
<evidence type="ECO:0000256" key="6">
    <source>
        <dbReference type="ARBA" id="ARBA00022801"/>
    </source>
</evidence>
<comment type="subcellular location">
    <subcellularLocation>
        <location evidence="9">Cell membrane</location>
        <topology evidence="9">Multi-pass membrane protein</topology>
    </subcellularLocation>
</comment>
<dbReference type="HAMAP" id="MF_00161">
    <property type="entry name" value="LspA"/>
    <property type="match status" value="1"/>
</dbReference>
<keyword evidence="13" id="KW-1185">Reference proteome</keyword>
<comment type="catalytic activity">
    <reaction evidence="9 10">
        <text>Release of signal peptides from bacterial membrane prolipoproteins. Hydrolyzes -Xaa-Yaa-Zaa-|-(S,diacylglyceryl)Cys-, in which Xaa is hydrophobic (preferably Leu), and Yaa (Ala or Ser) and Zaa (Gly or Ala) have small, neutral side chains.</text>
        <dbReference type="EC" id="3.4.23.36"/>
    </reaction>
</comment>
<evidence type="ECO:0000256" key="2">
    <source>
        <dbReference type="ARBA" id="ARBA00022475"/>
    </source>
</evidence>
<keyword evidence="5 9" id="KW-0064">Aspartyl protease</keyword>
<evidence type="ECO:0000256" key="4">
    <source>
        <dbReference type="ARBA" id="ARBA00022692"/>
    </source>
</evidence>
<dbReference type="PANTHER" id="PTHR33695">
    <property type="entry name" value="LIPOPROTEIN SIGNAL PEPTIDASE"/>
    <property type="match status" value="1"/>
</dbReference>
<evidence type="ECO:0000256" key="3">
    <source>
        <dbReference type="ARBA" id="ARBA00022670"/>
    </source>
</evidence>
<evidence type="ECO:0000313" key="12">
    <source>
        <dbReference type="EMBL" id="QED28537.1"/>
    </source>
</evidence>
<dbReference type="PRINTS" id="PR00781">
    <property type="entry name" value="LIPOSIGPTASE"/>
</dbReference>
<comment type="similarity">
    <text evidence="1 9 11">Belongs to the peptidase A8 family.</text>
</comment>
<evidence type="ECO:0000256" key="1">
    <source>
        <dbReference type="ARBA" id="ARBA00006139"/>
    </source>
</evidence>
<feature type="transmembrane region" description="Helical" evidence="9">
    <location>
        <begin position="209"/>
        <end position="228"/>
    </location>
</feature>
<dbReference type="Pfam" id="PF01252">
    <property type="entry name" value="Peptidase_A8"/>
    <property type="match status" value="1"/>
</dbReference>
<keyword evidence="3 9" id="KW-0645">Protease</keyword>
<gene>
    <name evidence="9 12" type="primary">lspA</name>
    <name evidence="12" type="ORF">FRD01_15110</name>
</gene>
<keyword evidence="6 9" id="KW-0378">Hydrolase</keyword>
<dbReference type="GO" id="GO:0005886">
    <property type="term" value="C:plasma membrane"/>
    <property type="evidence" value="ECO:0007669"/>
    <property type="project" value="UniProtKB-SubCell"/>
</dbReference>
<dbReference type="Proteomes" id="UP000321595">
    <property type="component" value="Chromosome"/>
</dbReference>
<keyword evidence="8 9" id="KW-0472">Membrane</keyword>
<dbReference type="PANTHER" id="PTHR33695:SF1">
    <property type="entry name" value="LIPOPROTEIN SIGNAL PEPTIDASE"/>
    <property type="match status" value="1"/>
</dbReference>
<evidence type="ECO:0000256" key="11">
    <source>
        <dbReference type="RuleBase" id="RU004181"/>
    </source>
</evidence>
<evidence type="ECO:0000256" key="5">
    <source>
        <dbReference type="ARBA" id="ARBA00022750"/>
    </source>
</evidence>
<dbReference type="InterPro" id="IPR001872">
    <property type="entry name" value="Peptidase_A8"/>
</dbReference>
<evidence type="ECO:0000256" key="8">
    <source>
        <dbReference type="ARBA" id="ARBA00023136"/>
    </source>
</evidence>
<dbReference type="OrthoDB" id="9810259at2"/>
<dbReference type="GO" id="GO:0004190">
    <property type="term" value="F:aspartic-type endopeptidase activity"/>
    <property type="evidence" value="ECO:0007669"/>
    <property type="project" value="UniProtKB-UniRule"/>
</dbReference>
<name>A0A5B8XTT8_9DELT</name>
<comment type="caution">
    <text evidence="9">Lacks conserved residue(s) required for the propagation of feature annotation.</text>
</comment>
<keyword evidence="2 9" id="KW-1003">Cell membrane</keyword>
<organism evidence="12 13">
    <name type="scientific">Microvenator marinus</name>
    <dbReference type="NCBI Taxonomy" id="2600177"/>
    <lineage>
        <taxon>Bacteria</taxon>
        <taxon>Deltaproteobacteria</taxon>
        <taxon>Bradymonadales</taxon>
        <taxon>Microvenatoraceae</taxon>
        <taxon>Microvenator</taxon>
    </lineage>
</organism>
<dbReference type="KEGG" id="bbae:FRD01_15110"/>
<dbReference type="PROSITE" id="PS00855">
    <property type="entry name" value="SPASE_II"/>
    <property type="match status" value="1"/>
</dbReference>
<dbReference type="AlphaFoldDB" id="A0A5B8XTT8"/>
<feature type="active site" evidence="9">
    <location>
        <position position="213"/>
    </location>
</feature>
<dbReference type="NCBIfam" id="TIGR00077">
    <property type="entry name" value="lspA"/>
    <property type="match status" value="1"/>
</dbReference>